<protein>
    <recommendedName>
        <fullName evidence="2">histone acetyltransferase</fullName>
        <ecNumber evidence="2">2.3.1.48</ecNumber>
    </recommendedName>
</protein>
<dbReference type="InterPro" id="IPR051236">
    <property type="entry name" value="HAT_RTT109-like"/>
</dbReference>
<evidence type="ECO:0000256" key="9">
    <source>
        <dbReference type="ARBA" id="ARBA00048940"/>
    </source>
</evidence>
<keyword evidence="8" id="KW-0539">Nucleus</keyword>
<dbReference type="Pfam" id="PF08214">
    <property type="entry name" value="HAT_KAT11"/>
    <property type="match status" value="1"/>
</dbReference>
<dbReference type="GO" id="GO:0006974">
    <property type="term" value="P:DNA damage response"/>
    <property type="evidence" value="ECO:0007669"/>
    <property type="project" value="UniProtKB-KW"/>
</dbReference>
<evidence type="ECO:0000313" key="10">
    <source>
        <dbReference type="EMBL" id="KAG1303596.1"/>
    </source>
</evidence>
<comment type="subcellular location">
    <subcellularLocation>
        <location evidence="1">Nucleus</location>
    </subcellularLocation>
</comment>
<dbReference type="EC" id="2.3.1.48" evidence="2"/>
<evidence type="ECO:0000256" key="6">
    <source>
        <dbReference type="ARBA" id="ARBA00023015"/>
    </source>
</evidence>
<dbReference type="InterPro" id="IPR013178">
    <property type="entry name" value="Histone_AcTrfase_Rtt109/CBP"/>
</dbReference>
<dbReference type="EMBL" id="JAANQT010001924">
    <property type="protein sequence ID" value="KAG1303596.1"/>
    <property type="molecule type" value="Genomic_DNA"/>
</dbReference>
<keyword evidence="11" id="KW-1185">Reference proteome</keyword>
<dbReference type="SMART" id="SM01250">
    <property type="entry name" value="KAT11"/>
    <property type="match status" value="1"/>
</dbReference>
<evidence type="ECO:0000256" key="4">
    <source>
        <dbReference type="ARBA" id="ARBA00022763"/>
    </source>
</evidence>
<dbReference type="PANTHER" id="PTHR31571">
    <property type="entry name" value="ALTERED INHERITANCE OF MITOCHONDRIA PROTEIN 6"/>
    <property type="match status" value="1"/>
</dbReference>
<evidence type="ECO:0000256" key="2">
    <source>
        <dbReference type="ARBA" id="ARBA00013184"/>
    </source>
</evidence>
<name>A0A9P6X202_RHIOR</name>
<dbReference type="OrthoDB" id="3361892at2759"/>
<evidence type="ECO:0000256" key="5">
    <source>
        <dbReference type="ARBA" id="ARBA00022990"/>
    </source>
</evidence>
<evidence type="ECO:0000256" key="1">
    <source>
        <dbReference type="ARBA" id="ARBA00004123"/>
    </source>
</evidence>
<dbReference type="GO" id="GO:0006355">
    <property type="term" value="P:regulation of DNA-templated transcription"/>
    <property type="evidence" value="ECO:0007669"/>
    <property type="project" value="InterPro"/>
</dbReference>
<dbReference type="PROSITE" id="PS51728">
    <property type="entry name" value="RTT109_HAT"/>
    <property type="match status" value="1"/>
</dbReference>
<dbReference type="GO" id="GO:0032931">
    <property type="term" value="F:histone H3K56 acetyltransferase activity"/>
    <property type="evidence" value="ECO:0007669"/>
    <property type="project" value="TreeGrafter"/>
</dbReference>
<dbReference type="PANTHER" id="PTHR31571:SF2">
    <property type="entry name" value="HISTONE ACETYLTRANSFERASE RTT109"/>
    <property type="match status" value="1"/>
</dbReference>
<dbReference type="AlphaFoldDB" id="A0A9P6X202"/>
<keyword evidence="7" id="KW-0804">Transcription</keyword>
<dbReference type="GO" id="GO:0005634">
    <property type="term" value="C:nucleus"/>
    <property type="evidence" value="ECO:0007669"/>
    <property type="project" value="UniProtKB-SubCell"/>
</dbReference>
<evidence type="ECO:0000256" key="8">
    <source>
        <dbReference type="ARBA" id="ARBA00023242"/>
    </source>
</evidence>
<gene>
    <name evidence="10" type="ORF">G6F64_009938</name>
</gene>
<sequence length="353" mass="40056">MSFQQHLEQHLSNISKDTTFNVYNLNSNLSKCSSPLIKRSSDDTYLRHRLILLSTPSIGFICGLETYEYTISSKEGKIKQHVIYISKVDTTITDEATTKGVTGKLILAYLESLPPQSSVFVFARAKPQYLFAHSATNTGKTVLGDRDLVSWWLHLLNKVSIDSTGWWFVPGIEDEPSALIESGARKRNWKSAQHIQWKYGTSYPPDAQAADVIPQFEDDAKSRFLKDNLEDDMSVSNFWEVLAFSEECGSGKITGFFELRLNCSEAETGSIKEEESTDDFTKFWNKLMELDFHDKESILASTQTAIQEIESIFDSSFRFQIKVEPKEQTKQMENSKRAAVNILSAGLIKRKKV</sequence>
<keyword evidence="4" id="KW-0227">DNA damage</keyword>
<keyword evidence="6" id="KW-0805">Transcription regulation</keyword>
<dbReference type="Proteomes" id="UP000716291">
    <property type="component" value="Unassembled WGS sequence"/>
</dbReference>
<keyword evidence="5" id="KW-0007">Acetylation</keyword>
<organism evidence="10 11">
    <name type="scientific">Rhizopus oryzae</name>
    <name type="common">Mucormycosis agent</name>
    <name type="synonym">Rhizopus arrhizus var. delemar</name>
    <dbReference type="NCBI Taxonomy" id="64495"/>
    <lineage>
        <taxon>Eukaryota</taxon>
        <taxon>Fungi</taxon>
        <taxon>Fungi incertae sedis</taxon>
        <taxon>Mucoromycota</taxon>
        <taxon>Mucoromycotina</taxon>
        <taxon>Mucoromycetes</taxon>
        <taxon>Mucorales</taxon>
        <taxon>Mucorineae</taxon>
        <taxon>Rhizopodaceae</taxon>
        <taxon>Rhizopus</taxon>
    </lineage>
</organism>
<proteinExistence type="predicted"/>
<comment type="catalytic activity">
    <reaction evidence="9">
        <text>L-lysyl-[histone] + acetyl-CoA = N(6)-acetyl-L-lysyl-[histone] + CoA + H(+)</text>
        <dbReference type="Rhea" id="RHEA:21992"/>
        <dbReference type="Rhea" id="RHEA-COMP:9845"/>
        <dbReference type="Rhea" id="RHEA-COMP:11338"/>
        <dbReference type="ChEBI" id="CHEBI:15378"/>
        <dbReference type="ChEBI" id="CHEBI:29969"/>
        <dbReference type="ChEBI" id="CHEBI:57287"/>
        <dbReference type="ChEBI" id="CHEBI:57288"/>
        <dbReference type="ChEBI" id="CHEBI:61930"/>
        <dbReference type="EC" id="2.3.1.48"/>
    </reaction>
    <physiologicalReaction direction="left-to-right" evidence="9">
        <dbReference type="Rhea" id="RHEA:21993"/>
    </physiologicalReaction>
</comment>
<evidence type="ECO:0000313" key="11">
    <source>
        <dbReference type="Proteomes" id="UP000716291"/>
    </source>
</evidence>
<comment type="caution">
    <text evidence="10">The sequence shown here is derived from an EMBL/GenBank/DDBJ whole genome shotgun (WGS) entry which is preliminary data.</text>
</comment>
<dbReference type="InterPro" id="IPR016849">
    <property type="entry name" value="Rtt109"/>
</dbReference>
<evidence type="ECO:0000256" key="7">
    <source>
        <dbReference type="ARBA" id="ARBA00023163"/>
    </source>
</evidence>
<evidence type="ECO:0000256" key="3">
    <source>
        <dbReference type="ARBA" id="ARBA00022679"/>
    </source>
</evidence>
<accession>A0A9P6X202</accession>
<keyword evidence="3" id="KW-0808">Transferase</keyword>
<reference evidence="10" key="1">
    <citation type="journal article" date="2020" name="Microb. Genom.">
        <title>Genetic diversity of clinical and environmental Mucorales isolates obtained from an investigation of mucormycosis cases among solid organ transplant recipients.</title>
        <authorList>
            <person name="Nguyen M.H."/>
            <person name="Kaul D."/>
            <person name="Muto C."/>
            <person name="Cheng S.J."/>
            <person name="Richter R.A."/>
            <person name="Bruno V.M."/>
            <person name="Liu G."/>
            <person name="Beyhan S."/>
            <person name="Sundermann A.J."/>
            <person name="Mounaud S."/>
            <person name="Pasculle A.W."/>
            <person name="Nierman W.C."/>
            <person name="Driscoll E."/>
            <person name="Cumbie R."/>
            <person name="Clancy C.J."/>
            <person name="Dupont C.L."/>
        </authorList>
    </citation>
    <scope>NUCLEOTIDE SEQUENCE</scope>
    <source>
        <strain evidence="10">GL11</strain>
    </source>
</reference>